<evidence type="ECO:0000313" key="2">
    <source>
        <dbReference type="Proteomes" id="UP000177625"/>
    </source>
</evidence>
<dbReference type="AlphaFoldDB" id="A0A1E1MFA6"/>
<keyword evidence="2" id="KW-1185">Reference proteome</keyword>
<sequence>MIQGLLLCLRKCLEVGFTSRLGEFVSGEVTSCNVLATSTLSHHYLPTYFCPGQSQQDLASPVQNRICLASSVMDSRGPELSLRFSS</sequence>
<dbReference type="EMBL" id="FJVC01000301">
    <property type="protein sequence ID" value="CZT47717.1"/>
    <property type="molecule type" value="Genomic_DNA"/>
</dbReference>
<evidence type="ECO:0000313" key="1">
    <source>
        <dbReference type="EMBL" id="CZT47717.1"/>
    </source>
</evidence>
<proteinExistence type="predicted"/>
<name>A0A1E1MFA6_RHYSE</name>
<dbReference type="Proteomes" id="UP000177625">
    <property type="component" value="Unassembled WGS sequence"/>
</dbReference>
<protein>
    <submittedName>
        <fullName evidence="1">Uncharacterized protein</fullName>
    </submittedName>
</protein>
<gene>
    <name evidence="1" type="ORF">RSE6_08311</name>
</gene>
<accession>A0A1E1MFA6</accession>
<organism evidence="1 2">
    <name type="scientific">Rhynchosporium secalis</name>
    <name type="common">Barley scald fungus</name>
    <dbReference type="NCBI Taxonomy" id="38038"/>
    <lineage>
        <taxon>Eukaryota</taxon>
        <taxon>Fungi</taxon>
        <taxon>Dikarya</taxon>
        <taxon>Ascomycota</taxon>
        <taxon>Pezizomycotina</taxon>
        <taxon>Leotiomycetes</taxon>
        <taxon>Helotiales</taxon>
        <taxon>Ploettnerulaceae</taxon>
        <taxon>Rhynchosporium</taxon>
    </lineage>
</organism>
<reference evidence="2" key="1">
    <citation type="submission" date="2016-03" db="EMBL/GenBank/DDBJ databases">
        <authorList>
            <person name="Guldener U."/>
        </authorList>
    </citation>
    <scope>NUCLEOTIDE SEQUENCE [LARGE SCALE GENOMIC DNA]</scope>
</reference>